<evidence type="ECO:0000256" key="1">
    <source>
        <dbReference type="SAM" id="MobiDB-lite"/>
    </source>
</evidence>
<dbReference type="EMBL" id="JAHDVG010000488">
    <property type="protein sequence ID" value="KAH1165393.1"/>
    <property type="molecule type" value="Genomic_DNA"/>
</dbReference>
<name>A0A9D3WRR6_9SAUR</name>
<reference evidence="2" key="1">
    <citation type="submission" date="2021-09" db="EMBL/GenBank/DDBJ databases">
        <title>The genome of Mauremys mutica provides insights into the evolution of semi-aquatic lifestyle.</title>
        <authorList>
            <person name="Gong S."/>
            <person name="Gao Y."/>
        </authorList>
    </citation>
    <scope>NUCLEOTIDE SEQUENCE</scope>
    <source>
        <strain evidence="2">MM-2020</strain>
        <tissue evidence="2">Muscle</tissue>
    </source>
</reference>
<protein>
    <submittedName>
        <fullName evidence="2">Uncharacterized protein</fullName>
    </submittedName>
</protein>
<proteinExistence type="predicted"/>
<gene>
    <name evidence="2" type="ORF">KIL84_022952</name>
</gene>
<sequence length="133" mass="14567">MQNNKGQRSRTDCARDLRCARKGLPALSRYKVEWSRTPGQWLPCRLLRQPTSCTLPCFAPHHYPFTPSALLPPDREALGSEGAGQLIPPHPLPQRSSLSRRAGPAPCSRPRCPVQEVTGLPGSGLAWPGRPPS</sequence>
<feature type="region of interest" description="Disordered" evidence="1">
    <location>
        <begin position="73"/>
        <end position="133"/>
    </location>
</feature>
<organism evidence="2 3">
    <name type="scientific">Mauremys mutica</name>
    <name type="common">yellowpond turtle</name>
    <dbReference type="NCBI Taxonomy" id="74926"/>
    <lineage>
        <taxon>Eukaryota</taxon>
        <taxon>Metazoa</taxon>
        <taxon>Chordata</taxon>
        <taxon>Craniata</taxon>
        <taxon>Vertebrata</taxon>
        <taxon>Euteleostomi</taxon>
        <taxon>Archelosauria</taxon>
        <taxon>Testudinata</taxon>
        <taxon>Testudines</taxon>
        <taxon>Cryptodira</taxon>
        <taxon>Durocryptodira</taxon>
        <taxon>Testudinoidea</taxon>
        <taxon>Geoemydidae</taxon>
        <taxon>Geoemydinae</taxon>
        <taxon>Mauremys</taxon>
    </lineage>
</organism>
<dbReference type="Proteomes" id="UP000827986">
    <property type="component" value="Unassembled WGS sequence"/>
</dbReference>
<accession>A0A9D3WRR6</accession>
<dbReference type="AlphaFoldDB" id="A0A9D3WRR6"/>
<comment type="caution">
    <text evidence="2">The sequence shown here is derived from an EMBL/GenBank/DDBJ whole genome shotgun (WGS) entry which is preliminary data.</text>
</comment>
<evidence type="ECO:0000313" key="3">
    <source>
        <dbReference type="Proteomes" id="UP000827986"/>
    </source>
</evidence>
<evidence type="ECO:0000313" key="2">
    <source>
        <dbReference type="EMBL" id="KAH1165393.1"/>
    </source>
</evidence>
<keyword evidence="3" id="KW-1185">Reference proteome</keyword>